<dbReference type="AlphaFoldDB" id="A0A1H6YBI0"/>
<dbReference type="Proteomes" id="UP000199250">
    <property type="component" value="Unassembled WGS sequence"/>
</dbReference>
<dbReference type="OrthoDB" id="7041699at2"/>
<organism evidence="1 2">
    <name type="scientific">Azotobacter beijerinckii</name>
    <dbReference type="NCBI Taxonomy" id="170623"/>
    <lineage>
        <taxon>Bacteria</taxon>
        <taxon>Pseudomonadati</taxon>
        <taxon>Pseudomonadota</taxon>
        <taxon>Gammaproteobacteria</taxon>
        <taxon>Pseudomonadales</taxon>
        <taxon>Pseudomonadaceae</taxon>
        <taxon>Azotobacter</taxon>
    </lineage>
</organism>
<protein>
    <submittedName>
        <fullName evidence="1">Uncharacterized protein</fullName>
    </submittedName>
</protein>
<name>A0A1H6YBI0_9GAMM</name>
<sequence>MDTVASDKIAGFVVQNHQEFCTVQARAREFKWCRSICEGDARQDSRCNIRYAPTNVVKDKHDLSKILSHPHKGDVSKFYVVGYDSKAGWIKLIRFVVVRDGDVNVEAVFIKKDDKKDDGGFLGFGYRYEHPEDFPVGQPGADNHAYFHVQPIQKTHDGIELPSRPSWLPDNFPTFFMFAAQSYEVAVYAIHSMVGVEKIAKLYRESVGWNGGFFMDRLIRLREASREPFPSVKTE</sequence>
<evidence type="ECO:0000313" key="1">
    <source>
        <dbReference type="EMBL" id="SEJ37234.1"/>
    </source>
</evidence>
<dbReference type="EMBL" id="FNYQ01000086">
    <property type="protein sequence ID" value="SEJ37234.1"/>
    <property type="molecule type" value="Genomic_DNA"/>
</dbReference>
<evidence type="ECO:0000313" key="2">
    <source>
        <dbReference type="Proteomes" id="UP000199250"/>
    </source>
</evidence>
<reference evidence="1 2" key="1">
    <citation type="submission" date="2016-10" db="EMBL/GenBank/DDBJ databases">
        <authorList>
            <person name="de Groot N.N."/>
        </authorList>
    </citation>
    <scope>NUCLEOTIDE SEQUENCE [LARGE SCALE GENOMIC DNA]</scope>
    <source>
        <strain evidence="1 2">DSM 373</strain>
    </source>
</reference>
<accession>A0A1H6YBI0</accession>
<gene>
    <name evidence="1" type="ORF">SAMN04244572_03715</name>
</gene>
<proteinExistence type="predicted"/>
<dbReference type="RefSeq" id="WP_139204373.1">
    <property type="nucleotide sequence ID" value="NZ_FNYQ01000086.1"/>
</dbReference>